<dbReference type="InterPro" id="IPR002553">
    <property type="entry name" value="Clathrin/coatomer_adapt-like_N"/>
</dbReference>
<evidence type="ECO:0000256" key="4">
    <source>
        <dbReference type="ARBA" id="ARBA00022927"/>
    </source>
</evidence>
<feature type="compositionally biased region" description="Polar residues" evidence="6">
    <location>
        <begin position="232"/>
        <end position="241"/>
    </location>
</feature>
<dbReference type="InterPro" id="IPR026739">
    <property type="entry name" value="AP_beta"/>
</dbReference>
<comment type="similarity">
    <text evidence="2">Belongs to the adaptor complexes large subunit family.</text>
</comment>
<feature type="compositionally biased region" description="Low complexity" evidence="6">
    <location>
        <begin position="242"/>
        <end position="264"/>
    </location>
</feature>
<dbReference type="PANTHER" id="PTHR11134">
    <property type="entry name" value="ADAPTOR COMPLEX SUBUNIT BETA FAMILY MEMBER"/>
    <property type="match status" value="1"/>
</dbReference>
<feature type="domain" description="Clathrin/coatomer adaptor adaptin-like N-terminal" evidence="7">
    <location>
        <begin position="29"/>
        <end position="153"/>
    </location>
</feature>
<evidence type="ECO:0000313" key="9">
    <source>
        <dbReference type="Proteomes" id="UP000288805"/>
    </source>
</evidence>
<evidence type="ECO:0000256" key="2">
    <source>
        <dbReference type="ARBA" id="ARBA00006613"/>
    </source>
</evidence>
<evidence type="ECO:0000259" key="7">
    <source>
        <dbReference type="Pfam" id="PF01602"/>
    </source>
</evidence>
<keyword evidence="4" id="KW-0653">Protein transport</keyword>
<feature type="compositionally biased region" description="Polar residues" evidence="6">
    <location>
        <begin position="289"/>
        <end position="301"/>
    </location>
</feature>
<dbReference type="Pfam" id="PF01602">
    <property type="entry name" value="Adaptin_N"/>
    <property type="match status" value="1"/>
</dbReference>
<comment type="subcellular location">
    <subcellularLocation>
        <location evidence="1">Endomembrane system</location>
    </subcellularLocation>
</comment>
<gene>
    <name evidence="8" type="primary">AP3BA_5</name>
    <name evidence="8" type="ORF">CK203_010195</name>
</gene>
<dbReference type="InterPro" id="IPR016024">
    <property type="entry name" value="ARM-type_fold"/>
</dbReference>
<sequence length="355" mass="39249">MIAVVNDTRGVCPRCCTAVYTIAVVPLVIVQLVRSLDSIKVPAARAIIIWIIGEYNTIGEIIPRMLTTVLTYLARCFASEAQETKLQILNTAVKCGGIFYCLMTQAIWIESCVCKREDLWTFKSVLSYVLELAKCDLSYDVRDRAHILKELMSCYLGQDLEEETDCLLRRTFHKYLQNIVLHAAPGYEPLPKPCSLLCNDLHQRLNVVQGIEGSGEGATNSDSYETDDPDMLSQSANEESTSGYSSQNSISRSSGSDEPGSESSDSMEELMSKQTLESWLDEQPGLSDPNLSKQSQVRRSSARISIGDIGGRVKPKIYGLLDPTNGNGLRVNYSFSSEISSMSPQLDQSLVATER</sequence>
<dbReference type="Gene3D" id="1.25.10.10">
    <property type="entry name" value="Leucine-rich Repeat Variant"/>
    <property type="match status" value="1"/>
</dbReference>
<evidence type="ECO:0000256" key="6">
    <source>
        <dbReference type="SAM" id="MobiDB-lite"/>
    </source>
</evidence>
<dbReference type="SUPFAM" id="SSF48371">
    <property type="entry name" value="ARM repeat"/>
    <property type="match status" value="1"/>
</dbReference>
<comment type="caution">
    <text evidence="8">The sequence shown here is derived from an EMBL/GenBank/DDBJ whole genome shotgun (WGS) entry which is preliminary data.</text>
</comment>
<dbReference type="GO" id="GO:0030117">
    <property type="term" value="C:membrane coat"/>
    <property type="evidence" value="ECO:0007669"/>
    <property type="project" value="InterPro"/>
</dbReference>
<dbReference type="EMBL" id="QGNW01000023">
    <property type="protein sequence ID" value="RVX13871.1"/>
    <property type="molecule type" value="Genomic_DNA"/>
</dbReference>
<feature type="region of interest" description="Disordered" evidence="6">
    <location>
        <begin position="212"/>
        <end position="301"/>
    </location>
</feature>
<organism evidence="8 9">
    <name type="scientific">Vitis vinifera</name>
    <name type="common">Grape</name>
    <dbReference type="NCBI Taxonomy" id="29760"/>
    <lineage>
        <taxon>Eukaryota</taxon>
        <taxon>Viridiplantae</taxon>
        <taxon>Streptophyta</taxon>
        <taxon>Embryophyta</taxon>
        <taxon>Tracheophyta</taxon>
        <taxon>Spermatophyta</taxon>
        <taxon>Magnoliopsida</taxon>
        <taxon>eudicotyledons</taxon>
        <taxon>Gunneridae</taxon>
        <taxon>Pentapetalae</taxon>
        <taxon>rosids</taxon>
        <taxon>Vitales</taxon>
        <taxon>Vitaceae</taxon>
        <taxon>Viteae</taxon>
        <taxon>Vitis</taxon>
    </lineage>
</organism>
<name>A0A438JY20_VITVI</name>
<dbReference type="GO" id="GO:0012505">
    <property type="term" value="C:endomembrane system"/>
    <property type="evidence" value="ECO:0007669"/>
    <property type="project" value="UniProtKB-SubCell"/>
</dbReference>
<evidence type="ECO:0000313" key="8">
    <source>
        <dbReference type="EMBL" id="RVX13871.1"/>
    </source>
</evidence>
<protein>
    <submittedName>
        <fullName evidence="8">AP3-complex subunit beta-A</fullName>
    </submittedName>
</protein>
<accession>A0A438JY20</accession>
<reference evidence="8 9" key="1">
    <citation type="journal article" date="2018" name="PLoS Genet.">
        <title>Population sequencing reveals clonal diversity and ancestral inbreeding in the grapevine cultivar Chardonnay.</title>
        <authorList>
            <person name="Roach M.J."/>
            <person name="Johnson D.L."/>
            <person name="Bohlmann J."/>
            <person name="van Vuuren H.J."/>
            <person name="Jones S.J."/>
            <person name="Pretorius I.S."/>
            <person name="Schmidt S.A."/>
            <person name="Borneman A.R."/>
        </authorList>
    </citation>
    <scope>NUCLEOTIDE SEQUENCE [LARGE SCALE GENOMIC DNA]</scope>
    <source>
        <strain evidence="9">cv. Chardonnay</strain>
        <tissue evidence="8">Leaf</tissue>
    </source>
</reference>
<evidence type="ECO:0000256" key="5">
    <source>
        <dbReference type="ARBA" id="ARBA00023136"/>
    </source>
</evidence>
<dbReference type="GO" id="GO:0016192">
    <property type="term" value="P:vesicle-mediated transport"/>
    <property type="evidence" value="ECO:0007669"/>
    <property type="project" value="InterPro"/>
</dbReference>
<evidence type="ECO:0000256" key="3">
    <source>
        <dbReference type="ARBA" id="ARBA00022448"/>
    </source>
</evidence>
<keyword evidence="5" id="KW-0472">Membrane</keyword>
<proteinExistence type="inferred from homology"/>
<dbReference type="AlphaFoldDB" id="A0A438JY20"/>
<dbReference type="Proteomes" id="UP000288805">
    <property type="component" value="Unassembled WGS sequence"/>
</dbReference>
<dbReference type="InterPro" id="IPR011989">
    <property type="entry name" value="ARM-like"/>
</dbReference>
<keyword evidence="3" id="KW-0813">Transport</keyword>
<evidence type="ECO:0000256" key="1">
    <source>
        <dbReference type="ARBA" id="ARBA00004308"/>
    </source>
</evidence>
<dbReference type="GO" id="GO:0006886">
    <property type="term" value="P:intracellular protein transport"/>
    <property type="evidence" value="ECO:0007669"/>
    <property type="project" value="InterPro"/>
</dbReference>